<dbReference type="FunFam" id="1.10.510.10:FF:000044">
    <property type="entry name" value="Putative LRR receptor-like serine/threonine-protein kinase"/>
    <property type="match status" value="1"/>
</dbReference>
<sequence>MSCFGCFGGRASAPHNHVAEIDEEISTIENARVYSYNELRAATEDFCSINKIGKGGFGSVYKGKLRDGKMAAIKVLSVESKQGVKEFLTEIKVISSIEHENLVKLYGCCAEGDHRILVYNYLENNSLSQTLLGELKSFVIIIFNFSFSFSLVCTCGMDTEVCLLTGGSHSSLHFSWKTRTKICIGVARGLAFLHEEVQPYIVHRDIKASNILLDRDLTPKISDFGLAKLIPADLTHVSTRVAGTLGYLAPEYAMRGQLTRKADVYSFGILLMEIVSGRCNTNKRLPVEEQYLLERAWRLFKKGDIIQLVDALLGDKFNVDEACIFLKVSLLCTQVLPKSRPSMSTVVKLLTGEMEVHEEEISEPGMLSDLVNLRNQKNTSTDSLSAGSGKQVDSSSCANTATTHGTMTFTTIEDRNS</sequence>
<dbReference type="Gene3D" id="1.10.510.10">
    <property type="entry name" value="Transferase(Phosphotransferase) domain 1"/>
    <property type="match status" value="1"/>
</dbReference>
<dbReference type="AlphaFoldDB" id="A0A2G2Z4Y8"/>
<comment type="subcellular location">
    <subcellularLocation>
        <location evidence="1">Membrane</location>
        <topology evidence="1">Single-pass membrane protein</topology>
    </subcellularLocation>
</comment>
<dbReference type="InterPro" id="IPR011009">
    <property type="entry name" value="Kinase-like_dom_sf"/>
</dbReference>
<dbReference type="PROSITE" id="PS50011">
    <property type="entry name" value="PROTEIN_KINASE_DOM"/>
    <property type="match status" value="1"/>
</dbReference>
<dbReference type="FunFam" id="3.30.200.20:FF:000225">
    <property type="entry name" value="cold-responsive protein kinase 1"/>
    <property type="match status" value="1"/>
</dbReference>
<dbReference type="InterPro" id="IPR000719">
    <property type="entry name" value="Prot_kinase_dom"/>
</dbReference>
<keyword evidence="20" id="KW-1185">Reference proteome</keyword>
<gene>
    <name evidence="19" type="ORF">T459_20594</name>
</gene>
<evidence type="ECO:0000256" key="10">
    <source>
        <dbReference type="ARBA" id="ARBA00022840"/>
    </source>
</evidence>
<evidence type="ECO:0000256" key="13">
    <source>
        <dbReference type="ARBA" id="ARBA00023170"/>
    </source>
</evidence>
<dbReference type="PROSITE" id="PS00108">
    <property type="entry name" value="PROTEIN_KINASE_ST"/>
    <property type="match status" value="1"/>
</dbReference>
<keyword evidence="5" id="KW-0812">Transmembrane</keyword>
<keyword evidence="10 15" id="KW-0067">ATP-binding</keyword>
<dbReference type="OMA" id="MINIVQM"/>
<protein>
    <submittedName>
        <fullName evidence="19">LRR receptor-like serine/threonine-protein kinase</fullName>
    </submittedName>
</protein>
<feature type="domain" description="Protein kinase" evidence="18">
    <location>
        <begin position="46"/>
        <end position="360"/>
    </location>
</feature>
<dbReference type="Proteomes" id="UP000222542">
    <property type="component" value="Unassembled WGS sequence"/>
</dbReference>
<comment type="similarity">
    <text evidence="16">Belongs to the protein kinase superfamily.</text>
</comment>
<feature type="binding site" evidence="15">
    <location>
        <position position="74"/>
    </location>
    <ligand>
        <name>ATP</name>
        <dbReference type="ChEBI" id="CHEBI:30616"/>
    </ligand>
</feature>
<dbReference type="SUPFAM" id="SSF56112">
    <property type="entry name" value="Protein kinase-like (PK-like)"/>
    <property type="match status" value="1"/>
</dbReference>
<evidence type="ECO:0000256" key="2">
    <source>
        <dbReference type="ARBA" id="ARBA00022527"/>
    </source>
</evidence>
<evidence type="ECO:0000256" key="8">
    <source>
        <dbReference type="ARBA" id="ARBA00022741"/>
    </source>
</evidence>
<evidence type="ECO:0000256" key="7">
    <source>
        <dbReference type="ARBA" id="ARBA00022737"/>
    </source>
</evidence>
<keyword evidence="8 15" id="KW-0547">Nucleotide-binding</keyword>
<dbReference type="InterPro" id="IPR052059">
    <property type="entry name" value="CR_Ser/Thr_kinase"/>
</dbReference>
<keyword evidence="6" id="KW-0732">Signal</keyword>
<proteinExistence type="inferred from homology"/>
<evidence type="ECO:0000256" key="6">
    <source>
        <dbReference type="ARBA" id="ARBA00022729"/>
    </source>
</evidence>
<evidence type="ECO:0000256" key="1">
    <source>
        <dbReference type="ARBA" id="ARBA00004167"/>
    </source>
</evidence>
<evidence type="ECO:0000256" key="11">
    <source>
        <dbReference type="ARBA" id="ARBA00022989"/>
    </source>
</evidence>
<dbReference type="GO" id="GO:0004674">
    <property type="term" value="F:protein serine/threonine kinase activity"/>
    <property type="evidence" value="ECO:0000318"/>
    <property type="project" value="GO_Central"/>
</dbReference>
<dbReference type="SMART" id="SM00220">
    <property type="entry name" value="S_TKc"/>
    <property type="match status" value="1"/>
</dbReference>
<evidence type="ECO:0000313" key="20">
    <source>
        <dbReference type="Proteomes" id="UP000222542"/>
    </source>
</evidence>
<feature type="region of interest" description="Disordered" evidence="17">
    <location>
        <begin position="378"/>
        <end position="399"/>
    </location>
</feature>
<dbReference type="Gramene" id="PHT77072">
    <property type="protein sequence ID" value="PHT77072"/>
    <property type="gene ID" value="T459_20594"/>
</dbReference>
<keyword evidence="3" id="KW-0597">Phosphoprotein</keyword>
<dbReference type="PANTHER" id="PTHR47973">
    <property type="entry name" value="CYSTEINE-RICH RECEPTOR-LIKE PROTEIN KINASE 3"/>
    <property type="match status" value="1"/>
</dbReference>
<comment type="caution">
    <text evidence="19">The sequence shown here is derived from an EMBL/GenBank/DDBJ whole genome shotgun (WGS) entry which is preliminary data.</text>
</comment>
<evidence type="ECO:0000256" key="16">
    <source>
        <dbReference type="RuleBase" id="RU000304"/>
    </source>
</evidence>
<evidence type="ECO:0000256" key="17">
    <source>
        <dbReference type="SAM" id="MobiDB-lite"/>
    </source>
</evidence>
<keyword evidence="11" id="KW-1133">Transmembrane helix</keyword>
<keyword evidence="7" id="KW-0677">Repeat</keyword>
<keyword evidence="12" id="KW-0472">Membrane</keyword>
<dbReference type="Gene3D" id="3.30.200.20">
    <property type="entry name" value="Phosphorylase Kinase, domain 1"/>
    <property type="match status" value="1"/>
</dbReference>
<evidence type="ECO:0000313" key="19">
    <source>
        <dbReference type="EMBL" id="PHT77072.1"/>
    </source>
</evidence>
<keyword evidence="4" id="KW-0808">Transferase</keyword>
<name>A0A2G2Z4Y8_CAPAN</name>
<dbReference type="GO" id="GO:0005524">
    <property type="term" value="F:ATP binding"/>
    <property type="evidence" value="ECO:0007669"/>
    <property type="project" value="UniProtKB-UniRule"/>
</dbReference>
<evidence type="ECO:0000256" key="12">
    <source>
        <dbReference type="ARBA" id="ARBA00023136"/>
    </source>
</evidence>
<dbReference type="Pfam" id="PF07714">
    <property type="entry name" value="PK_Tyr_Ser-Thr"/>
    <property type="match status" value="1"/>
</dbReference>
<accession>A0A2G2Z4Y8</accession>
<reference evidence="19 20" key="1">
    <citation type="journal article" date="2014" name="Nat. Genet.">
        <title>Genome sequence of the hot pepper provides insights into the evolution of pungency in Capsicum species.</title>
        <authorList>
            <person name="Kim S."/>
            <person name="Park M."/>
            <person name="Yeom S.I."/>
            <person name="Kim Y.M."/>
            <person name="Lee J.M."/>
            <person name="Lee H.A."/>
            <person name="Seo E."/>
            <person name="Choi J."/>
            <person name="Cheong K."/>
            <person name="Kim K.T."/>
            <person name="Jung K."/>
            <person name="Lee G.W."/>
            <person name="Oh S.K."/>
            <person name="Bae C."/>
            <person name="Kim S.B."/>
            <person name="Lee H.Y."/>
            <person name="Kim S.Y."/>
            <person name="Kim M.S."/>
            <person name="Kang B.C."/>
            <person name="Jo Y.D."/>
            <person name="Yang H.B."/>
            <person name="Jeong H.J."/>
            <person name="Kang W.H."/>
            <person name="Kwon J.K."/>
            <person name="Shin C."/>
            <person name="Lim J.Y."/>
            <person name="Park J.H."/>
            <person name="Huh J.H."/>
            <person name="Kim J.S."/>
            <person name="Kim B.D."/>
            <person name="Cohen O."/>
            <person name="Paran I."/>
            <person name="Suh M.C."/>
            <person name="Lee S.B."/>
            <person name="Kim Y.K."/>
            <person name="Shin Y."/>
            <person name="Noh S.J."/>
            <person name="Park J."/>
            <person name="Seo Y.S."/>
            <person name="Kwon S.Y."/>
            <person name="Kim H.A."/>
            <person name="Park J.M."/>
            <person name="Kim H.J."/>
            <person name="Choi S.B."/>
            <person name="Bosland P.W."/>
            <person name="Reeves G."/>
            <person name="Jo S.H."/>
            <person name="Lee B.W."/>
            <person name="Cho H.T."/>
            <person name="Choi H.S."/>
            <person name="Lee M.S."/>
            <person name="Yu Y."/>
            <person name="Do Choi Y."/>
            <person name="Park B.S."/>
            <person name="van Deynze A."/>
            <person name="Ashrafi H."/>
            <person name="Hill T."/>
            <person name="Kim W.T."/>
            <person name="Pai H.S."/>
            <person name="Ahn H.K."/>
            <person name="Yeam I."/>
            <person name="Giovannoni J.J."/>
            <person name="Rose J.K."/>
            <person name="Sorensen I."/>
            <person name="Lee S.J."/>
            <person name="Kim R.W."/>
            <person name="Choi I.Y."/>
            <person name="Choi B.S."/>
            <person name="Lim J.S."/>
            <person name="Lee Y.H."/>
            <person name="Choi D."/>
        </authorList>
    </citation>
    <scope>NUCLEOTIDE SEQUENCE [LARGE SCALE GENOMIC DNA]</scope>
    <source>
        <strain evidence="20">cv. CM334</strain>
    </source>
</reference>
<dbReference type="GO" id="GO:0016020">
    <property type="term" value="C:membrane"/>
    <property type="evidence" value="ECO:0007669"/>
    <property type="project" value="UniProtKB-SubCell"/>
</dbReference>
<evidence type="ECO:0000256" key="9">
    <source>
        <dbReference type="ARBA" id="ARBA00022777"/>
    </source>
</evidence>
<evidence type="ECO:0000256" key="3">
    <source>
        <dbReference type="ARBA" id="ARBA00022553"/>
    </source>
</evidence>
<reference evidence="19 20" key="2">
    <citation type="journal article" date="2017" name="Genome Biol.">
        <title>New reference genome sequences of hot pepper reveal the massive evolution of plant disease-resistance genes by retroduplication.</title>
        <authorList>
            <person name="Kim S."/>
            <person name="Park J."/>
            <person name="Yeom S.I."/>
            <person name="Kim Y.M."/>
            <person name="Seo E."/>
            <person name="Kim K.T."/>
            <person name="Kim M.S."/>
            <person name="Lee J.M."/>
            <person name="Cheong K."/>
            <person name="Shin H.S."/>
            <person name="Kim S.B."/>
            <person name="Han K."/>
            <person name="Lee J."/>
            <person name="Park M."/>
            <person name="Lee H.A."/>
            <person name="Lee H.Y."/>
            <person name="Lee Y."/>
            <person name="Oh S."/>
            <person name="Lee J.H."/>
            <person name="Choi E."/>
            <person name="Choi E."/>
            <person name="Lee S.E."/>
            <person name="Jeon J."/>
            <person name="Kim H."/>
            <person name="Choi G."/>
            <person name="Song H."/>
            <person name="Lee J."/>
            <person name="Lee S.C."/>
            <person name="Kwon J.K."/>
            <person name="Lee H.Y."/>
            <person name="Koo N."/>
            <person name="Hong Y."/>
            <person name="Kim R.W."/>
            <person name="Kang W.H."/>
            <person name="Huh J.H."/>
            <person name="Kang B.C."/>
            <person name="Yang T.J."/>
            <person name="Lee Y.H."/>
            <person name="Bennetzen J.L."/>
            <person name="Choi D."/>
        </authorList>
    </citation>
    <scope>NUCLEOTIDE SEQUENCE [LARGE SCALE GENOMIC DNA]</scope>
    <source>
        <strain evidence="20">cv. CM334</strain>
    </source>
</reference>
<evidence type="ECO:0000256" key="4">
    <source>
        <dbReference type="ARBA" id="ARBA00022679"/>
    </source>
</evidence>
<keyword evidence="14" id="KW-0325">Glycoprotein</keyword>
<dbReference type="InterPro" id="IPR001245">
    <property type="entry name" value="Ser-Thr/Tyr_kinase_cat_dom"/>
</dbReference>
<dbReference type="InterPro" id="IPR017441">
    <property type="entry name" value="Protein_kinase_ATP_BS"/>
</dbReference>
<dbReference type="InterPro" id="IPR008271">
    <property type="entry name" value="Ser/Thr_kinase_AS"/>
</dbReference>
<evidence type="ECO:0000259" key="18">
    <source>
        <dbReference type="PROSITE" id="PS50011"/>
    </source>
</evidence>
<dbReference type="CDD" id="cd14066">
    <property type="entry name" value="STKc_IRAK"/>
    <property type="match status" value="1"/>
</dbReference>
<evidence type="ECO:0000256" key="5">
    <source>
        <dbReference type="ARBA" id="ARBA00022692"/>
    </source>
</evidence>
<organism evidence="19 20">
    <name type="scientific">Capsicum annuum</name>
    <name type="common">Capsicum pepper</name>
    <dbReference type="NCBI Taxonomy" id="4072"/>
    <lineage>
        <taxon>Eukaryota</taxon>
        <taxon>Viridiplantae</taxon>
        <taxon>Streptophyta</taxon>
        <taxon>Embryophyta</taxon>
        <taxon>Tracheophyta</taxon>
        <taxon>Spermatophyta</taxon>
        <taxon>Magnoliopsida</taxon>
        <taxon>eudicotyledons</taxon>
        <taxon>Gunneridae</taxon>
        <taxon>Pentapetalae</taxon>
        <taxon>asterids</taxon>
        <taxon>lamiids</taxon>
        <taxon>Solanales</taxon>
        <taxon>Solanaceae</taxon>
        <taxon>Solanoideae</taxon>
        <taxon>Capsiceae</taxon>
        <taxon>Capsicum</taxon>
    </lineage>
</organism>
<keyword evidence="2 16" id="KW-0723">Serine/threonine-protein kinase</keyword>
<evidence type="ECO:0000256" key="15">
    <source>
        <dbReference type="PROSITE-ProRule" id="PRU10141"/>
    </source>
</evidence>
<dbReference type="EMBL" id="AYRZ02000007">
    <property type="protein sequence ID" value="PHT77072.1"/>
    <property type="molecule type" value="Genomic_DNA"/>
</dbReference>
<evidence type="ECO:0000256" key="14">
    <source>
        <dbReference type="ARBA" id="ARBA00023180"/>
    </source>
</evidence>
<keyword evidence="9" id="KW-0418">Kinase</keyword>
<dbReference type="PROSITE" id="PS00107">
    <property type="entry name" value="PROTEIN_KINASE_ATP"/>
    <property type="match status" value="1"/>
</dbReference>
<keyword evidence="13" id="KW-0675">Receptor</keyword>